<feature type="compositionally biased region" description="Polar residues" evidence="8">
    <location>
        <begin position="280"/>
        <end position="311"/>
    </location>
</feature>
<evidence type="ECO:0000256" key="2">
    <source>
        <dbReference type="ARBA" id="ARBA00022801"/>
    </source>
</evidence>
<evidence type="ECO:0000256" key="3">
    <source>
        <dbReference type="ARBA" id="ARBA00022963"/>
    </source>
</evidence>
<dbReference type="SMART" id="SM00149">
    <property type="entry name" value="PLCYc"/>
    <property type="match status" value="1"/>
</dbReference>
<evidence type="ECO:0000256" key="1">
    <source>
        <dbReference type="ARBA" id="ARBA00001195"/>
    </source>
</evidence>
<comment type="caution">
    <text evidence="10">The sequence shown here is derived from an EMBL/GenBank/DDBJ whole genome shotgun (WGS) entry which is preliminary data.</text>
</comment>
<dbReference type="PRINTS" id="PR00390">
    <property type="entry name" value="PHPHLIPASEC"/>
</dbReference>
<dbReference type="EMBL" id="JAANBB010000766">
    <property type="protein sequence ID" value="KAF7534467.1"/>
    <property type="molecule type" value="Genomic_DNA"/>
</dbReference>
<keyword evidence="3 7" id="KW-0442">Lipid degradation</keyword>
<feature type="compositionally biased region" description="Basic and acidic residues" evidence="8">
    <location>
        <begin position="313"/>
        <end position="323"/>
    </location>
</feature>
<dbReference type="GO" id="GO:0004435">
    <property type="term" value="F:phosphatidylinositol-4,5-bisphosphate phospholipase C activity"/>
    <property type="evidence" value="ECO:0007669"/>
    <property type="project" value="UniProtKB-EC"/>
</dbReference>
<accession>A0A9P5GWK4</accession>
<dbReference type="GO" id="GO:0051209">
    <property type="term" value="P:release of sequestered calcium ion into cytosol"/>
    <property type="evidence" value="ECO:0007669"/>
    <property type="project" value="TreeGrafter"/>
</dbReference>
<proteinExistence type="predicted"/>
<feature type="compositionally biased region" description="Low complexity" evidence="8">
    <location>
        <begin position="470"/>
        <end position="483"/>
    </location>
</feature>
<keyword evidence="2 7" id="KW-0378">Hydrolase</keyword>
<dbReference type="GO" id="GO:0016042">
    <property type="term" value="P:lipid catabolic process"/>
    <property type="evidence" value="ECO:0007669"/>
    <property type="project" value="UniProtKB-KW"/>
</dbReference>
<dbReference type="Gene3D" id="2.60.40.150">
    <property type="entry name" value="C2 domain"/>
    <property type="match status" value="1"/>
</dbReference>
<dbReference type="PANTHER" id="PTHR10336">
    <property type="entry name" value="PHOSPHOINOSITIDE-SPECIFIC PHOSPHOLIPASE C FAMILY PROTEIN"/>
    <property type="match status" value="1"/>
</dbReference>
<evidence type="ECO:0000256" key="8">
    <source>
        <dbReference type="SAM" id="MobiDB-lite"/>
    </source>
</evidence>
<evidence type="ECO:0000256" key="6">
    <source>
        <dbReference type="ARBA" id="ARBA00059664"/>
    </source>
</evidence>
<evidence type="ECO:0000256" key="4">
    <source>
        <dbReference type="ARBA" id="ARBA00023098"/>
    </source>
</evidence>
<evidence type="ECO:0000256" key="5">
    <source>
        <dbReference type="ARBA" id="ARBA00023224"/>
    </source>
</evidence>
<evidence type="ECO:0000313" key="11">
    <source>
        <dbReference type="Proteomes" id="UP000722485"/>
    </source>
</evidence>
<evidence type="ECO:0000256" key="7">
    <source>
        <dbReference type="RuleBase" id="RU361133"/>
    </source>
</evidence>
<dbReference type="PANTHER" id="PTHR10336:SF82">
    <property type="entry name" value="PHOSPHOINOSITIDE PHOSPHOLIPASE C"/>
    <property type="match status" value="1"/>
</dbReference>
<feature type="compositionally biased region" description="Acidic residues" evidence="8">
    <location>
        <begin position="453"/>
        <end position="464"/>
    </location>
</feature>
<feature type="domain" description="PI-PLC Y-box" evidence="9">
    <location>
        <begin position="494"/>
        <end position="607"/>
    </location>
</feature>
<evidence type="ECO:0000313" key="10">
    <source>
        <dbReference type="EMBL" id="KAF7534467.1"/>
    </source>
</evidence>
<dbReference type="OrthoDB" id="269822at2759"/>
<dbReference type="CDD" id="cd00275">
    <property type="entry name" value="C2_PLC_like"/>
    <property type="match status" value="1"/>
</dbReference>
<comment type="function">
    <text evidence="6">The production of the second messenger molecules diacylglycerol (DAG) and inositol 1,4,5-trisphosphate (IP3) is mediated by activated phosphatidylinositol-specific phospholipase C enzymes.</text>
</comment>
<dbReference type="InterPro" id="IPR001711">
    <property type="entry name" value="PLipase_C_Pinositol-sp_Y"/>
</dbReference>
<dbReference type="Proteomes" id="UP000722485">
    <property type="component" value="Unassembled WGS sequence"/>
</dbReference>
<protein>
    <recommendedName>
        <fullName evidence="7">Phosphoinositide phospholipase C</fullName>
        <ecNumber evidence="7">3.1.4.11</ecNumber>
    </recommendedName>
</protein>
<dbReference type="SUPFAM" id="SSF49562">
    <property type="entry name" value="C2 domain (Calcium/lipid-binding domain, CaLB)"/>
    <property type="match status" value="1"/>
</dbReference>
<comment type="catalytic activity">
    <reaction evidence="1 7">
        <text>a 1,2-diacyl-sn-glycero-3-phospho-(1D-myo-inositol-4,5-bisphosphate) + H2O = 1D-myo-inositol 1,4,5-trisphosphate + a 1,2-diacyl-sn-glycerol + H(+)</text>
        <dbReference type="Rhea" id="RHEA:33179"/>
        <dbReference type="ChEBI" id="CHEBI:15377"/>
        <dbReference type="ChEBI" id="CHEBI:15378"/>
        <dbReference type="ChEBI" id="CHEBI:17815"/>
        <dbReference type="ChEBI" id="CHEBI:58456"/>
        <dbReference type="ChEBI" id="CHEBI:203600"/>
        <dbReference type="EC" id="3.1.4.11"/>
    </reaction>
</comment>
<dbReference type="InterPro" id="IPR000909">
    <property type="entry name" value="PLipase_C_PInositol-sp_X_dom"/>
</dbReference>
<feature type="region of interest" description="Disordered" evidence="8">
    <location>
        <begin position="1"/>
        <end position="29"/>
    </location>
</feature>
<feature type="region of interest" description="Disordered" evidence="8">
    <location>
        <begin position="242"/>
        <end position="264"/>
    </location>
</feature>
<dbReference type="FunFam" id="3.20.20.190:FF:000039">
    <property type="entry name" value="Phosphoinositide phospholipase C"/>
    <property type="match status" value="1"/>
</dbReference>
<dbReference type="CDD" id="cd08598">
    <property type="entry name" value="PI-PLC1c_yeast"/>
    <property type="match status" value="1"/>
</dbReference>
<dbReference type="AlphaFoldDB" id="A0A9P5GWK4"/>
<dbReference type="EC" id="3.1.4.11" evidence="7"/>
<keyword evidence="4 7" id="KW-0443">Lipid metabolism</keyword>
<dbReference type="InterPro" id="IPR035892">
    <property type="entry name" value="C2_domain_sf"/>
</dbReference>
<dbReference type="Gene3D" id="3.20.20.190">
    <property type="entry name" value="Phosphatidylinositol (PI) phosphodiesterase"/>
    <property type="match status" value="2"/>
</dbReference>
<dbReference type="PROSITE" id="PS50008">
    <property type="entry name" value="PIPLC_Y_DOMAIN"/>
    <property type="match status" value="1"/>
</dbReference>
<gene>
    <name evidence="10" type="ORF">G7Z17_g13359</name>
</gene>
<dbReference type="GO" id="GO:0048015">
    <property type="term" value="P:phosphatidylinositol-mediated signaling"/>
    <property type="evidence" value="ECO:0007669"/>
    <property type="project" value="TreeGrafter"/>
</dbReference>
<feature type="region of interest" description="Disordered" evidence="8">
    <location>
        <begin position="451"/>
        <end position="486"/>
    </location>
</feature>
<evidence type="ECO:0000259" key="9">
    <source>
        <dbReference type="PROSITE" id="PS50008"/>
    </source>
</evidence>
<dbReference type="Pfam" id="PF00387">
    <property type="entry name" value="PI-PLC-Y"/>
    <property type="match status" value="1"/>
</dbReference>
<keyword evidence="5" id="KW-0807">Transducer</keyword>
<dbReference type="Pfam" id="PF00388">
    <property type="entry name" value="PI-PLC-X"/>
    <property type="match status" value="1"/>
</dbReference>
<reference evidence="10" key="1">
    <citation type="submission" date="2020-03" db="EMBL/GenBank/DDBJ databases">
        <title>Draft Genome Sequence of Cylindrodendrum hubeiense.</title>
        <authorList>
            <person name="Buettner E."/>
            <person name="Kellner H."/>
        </authorList>
    </citation>
    <scope>NUCLEOTIDE SEQUENCE</scope>
    <source>
        <strain evidence="10">IHI 201604</strain>
    </source>
</reference>
<dbReference type="SMART" id="SM00148">
    <property type="entry name" value="PLCXc"/>
    <property type="match status" value="1"/>
</dbReference>
<dbReference type="InterPro" id="IPR017946">
    <property type="entry name" value="PLC-like_Pdiesterase_TIM-brl"/>
</dbReference>
<dbReference type="InterPro" id="IPR001192">
    <property type="entry name" value="PI-PLC_fam"/>
</dbReference>
<dbReference type="SUPFAM" id="SSF51695">
    <property type="entry name" value="PLC-like phosphodiesterases"/>
    <property type="match status" value="1"/>
</dbReference>
<keyword evidence="11" id="KW-1185">Reference proteome</keyword>
<dbReference type="PROSITE" id="PS50007">
    <property type="entry name" value="PIPLC_X_DOMAIN"/>
    <property type="match status" value="1"/>
</dbReference>
<feature type="region of interest" description="Disordered" evidence="8">
    <location>
        <begin position="280"/>
        <end position="345"/>
    </location>
</feature>
<organism evidence="10 11">
    <name type="scientific">Cylindrodendrum hubeiense</name>
    <dbReference type="NCBI Taxonomy" id="595255"/>
    <lineage>
        <taxon>Eukaryota</taxon>
        <taxon>Fungi</taxon>
        <taxon>Dikarya</taxon>
        <taxon>Ascomycota</taxon>
        <taxon>Pezizomycotina</taxon>
        <taxon>Sordariomycetes</taxon>
        <taxon>Hypocreomycetidae</taxon>
        <taxon>Hypocreales</taxon>
        <taxon>Nectriaceae</taxon>
        <taxon>Cylindrodendrum</taxon>
    </lineage>
</organism>
<sequence>MHLPCFGSLRRSRGKGDNEKPPRRQRTMSILANSNSKSTKFVRRMVGMSIGVVAPAHAHNVYPNPTSKIPDEYSNRTRGGMAPAHNVCPNSMCKMPDECSSGTSTQPSTQPSPHIEITTHMHDILERVYTELRGTLPALPRDKFAEFLENVQGETDVKLGKTEYSLGDFLYTLVYDYPWEATGPLPDKDLSRPLTNYFINSSHNTYLSGNQLASVSSPEAYKKVLRSGCRCIEIDVWNGNVRTSPSSSKSAKGHGRGLSGSSFPNAATVVMDTVGDTVQYLSDRSGNRSRSASATSRLETEPSPRSSTQFSVDPKESPDRVDTPPRLGRPRVRQPPPPQGEPIVTHGWTFTAPCGFREVCQAIKEAAFVDNDLPIIISLEVHTDTDQQEVMVKIMKEEWEGMLLDAPFDGCDPKFRLPKLGDLRNKILIKVKKAHARIVVPPTTMELPAIYAQDEDASGSEDEPERPWLISGSSAPGSIPPDSKSSKVPICESLGGLAIYTRSQHFKSLETPEAKIPPHIFSISENRILELIQKQHREMFTHNKGYFMRAFPAGRRIDSSNPDPSLFWRGGVQMVAMNWQNVDEGMMLNEGMFADTKGWVLKPPGYLSSNKSAETQSEAAPGRTMNLKITVLAGRQIPAQEGDANDNTRSTSTMRPLIKAELHVGRPDETERVGECKYKQKSEVGKSDHPIFGSQGSLLEFLNIPKVVEELGFIRFKVEDDSTKLVSSPLLAWACIRLDRLRSGYRFVRLMDSRGHPVDGGKLLIKIEKTIA</sequence>
<name>A0A9P5GWK4_9HYPO</name>